<dbReference type="Gramene" id="C.cajan_06366.t">
    <property type="protein sequence ID" value="C.cajan_06366.t"/>
    <property type="gene ID" value="C.cajan_06366"/>
</dbReference>
<accession>A0A151U3L9</accession>
<organism evidence="1 2">
    <name type="scientific">Cajanus cajan</name>
    <name type="common">Pigeon pea</name>
    <name type="synonym">Cajanus indicus</name>
    <dbReference type="NCBI Taxonomy" id="3821"/>
    <lineage>
        <taxon>Eukaryota</taxon>
        <taxon>Viridiplantae</taxon>
        <taxon>Streptophyta</taxon>
        <taxon>Embryophyta</taxon>
        <taxon>Tracheophyta</taxon>
        <taxon>Spermatophyta</taxon>
        <taxon>Magnoliopsida</taxon>
        <taxon>eudicotyledons</taxon>
        <taxon>Gunneridae</taxon>
        <taxon>Pentapetalae</taxon>
        <taxon>rosids</taxon>
        <taxon>fabids</taxon>
        <taxon>Fabales</taxon>
        <taxon>Fabaceae</taxon>
        <taxon>Papilionoideae</taxon>
        <taxon>50 kb inversion clade</taxon>
        <taxon>NPAAA clade</taxon>
        <taxon>indigoferoid/millettioid clade</taxon>
        <taxon>Phaseoleae</taxon>
        <taxon>Cajanus</taxon>
    </lineage>
</organism>
<evidence type="ECO:0000313" key="2">
    <source>
        <dbReference type="Proteomes" id="UP000075243"/>
    </source>
</evidence>
<proteinExistence type="predicted"/>
<name>A0A151U3L9_CAJCA</name>
<gene>
    <name evidence="1" type="ORF">KK1_006544</name>
</gene>
<evidence type="ECO:0000313" key="1">
    <source>
        <dbReference type="EMBL" id="KYP73886.1"/>
    </source>
</evidence>
<keyword evidence="2" id="KW-1185">Reference proteome</keyword>
<dbReference type="Proteomes" id="UP000075243">
    <property type="component" value="Chromosome 2"/>
</dbReference>
<dbReference type="EMBL" id="CM003604">
    <property type="protein sequence ID" value="KYP73886.1"/>
    <property type="molecule type" value="Genomic_DNA"/>
</dbReference>
<protein>
    <submittedName>
        <fullName evidence="1">Uncharacterized protein</fullName>
    </submittedName>
</protein>
<dbReference type="AlphaFoldDB" id="A0A151U3L9"/>
<sequence length="56" mass="6495">MICRPKNYGGLGIKDIMAFNEAFLANWSLWKKVLDSKYKGWHNLSGEAINKYSSIW</sequence>
<reference evidence="1 2" key="1">
    <citation type="journal article" date="2012" name="Nat. Biotechnol.">
        <title>Draft genome sequence of pigeonpea (Cajanus cajan), an orphan legume crop of resource-poor farmers.</title>
        <authorList>
            <person name="Varshney R.K."/>
            <person name="Chen W."/>
            <person name="Li Y."/>
            <person name="Bharti A.K."/>
            <person name="Saxena R.K."/>
            <person name="Schlueter J.A."/>
            <person name="Donoghue M.T."/>
            <person name="Azam S."/>
            <person name="Fan G."/>
            <person name="Whaley A.M."/>
            <person name="Farmer A.D."/>
            <person name="Sheridan J."/>
            <person name="Iwata A."/>
            <person name="Tuteja R."/>
            <person name="Penmetsa R.V."/>
            <person name="Wu W."/>
            <person name="Upadhyaya H.D."/>
            <person name="Yang S.P."/>
            <person name="Shah T."/>
            <person name="Saxena K.B."/>
            <person name="Michael T."/>
            <person name="McCombie W.R."/>
            <person name="Yang B."/>
            <person name="Zhang G."/>
            <person name="Yang H."/>
            <person name="Wang J."/>
            <person name="Spillane C."/>
            <person name="Cook D.R."/>
            <person name="May G.D."/>
            <person name="Xu X."/>
            <person name="Jackson S.A."/>
        </authorList>
    </citation>
    <scope>NUCLEOTIDE SEQUENCE [LARGE SCALE GENOMIC DNA]</scope>
    <source>
        <strain evidence="2">cv. Asha</strain>
    </source>
</reference>